<dbReference type="PANTHER" id="PTHR37314">
    <property type="entry name" value="SLR0142 PROTEIN"/>
    <property type="match status" value="1"/>
</dbReference>
<keyword evidence="1" id="KW-1133">Transmembrane helix</keyword>
<dbReference type="EMBL" id="JAAIRY010000004">
    <property type="protein sequence ID" value="NSI64505.1"/>
    <property type="molecule type" value="Genomic_DNA"/>
</dbReference>
<dbReference type="Proteomes" id="UP000283834">
    <property type="component" value="Unassembled WGS sequence"/>
</dbReference>
<dbReference type="Proteomes" id="UP001149331">
    <property type="component" value="Unassembled WGS sequence"/>
</dbReference>
<reference evidence="4 8" key="1">
    <citation type="journal article" date="2017" name="Genome Med.">
        <title>A novel Ruminococcus gnavus clade enriched in inflammatory bowel disease patients.</title>
        <authorList>
            <person name="Hall A.B."/>
            <person name="Yassour M."/>
            <person name="Sauk J."/>
            <person name="Garner A."/>
            <person name="Jiang X."/>
            <person name="Arthur T."/>
            <person name="Lagoudas G.K."/>
            <person name="Vatanen T."/>
            <person name="Fornelos N."/>
            <person name="Wilson R."/>
            <person name="Bertha M."/>
            <person name="Cohen M."/>
            <person name="Garber J."/>
            <person name="Khalili H."/>
            <person name="Gevers D."/>
            <person name="Ananthakrishnan A.N."/>
            <person name="Kugathasan S."/>
            <person name="Lander E.S."/>
            <person name="Blainey P."/>
            <person name="Vlamakis H."/>
            <person name="Xavier R.J."/>
            <person name="Huttenhower C."/>
        </authorList>
    </citation>
    <scope>NUCLEOTIDE SEQUENCE [LARGE SCALE GENOMIC DNA]</scope>
    <source>
        <strain evidence="4 8">RJX1125</strain>
    </source>
</reference>
<reference evidence="3" key="4">
    <citation type="submission" date="2020-02" db="EMBL/GenBank/DDBJ databases">
        <authorList>
            <person name="Littmann E."/>
            <person name="Sorbara M."/>
        </authorList>
    </citation>
    <scope>NUCLEOTIDE SEQUENCE</scope>
    <source>
        <strain evidence="3">MSK.11.9</strain>
    </source>
</reference>
<proteinExistence type="predicted"/>
<evidence type="ECO:0000313" key="5">
    <source>
        <dbReference type="EMBL" id="RGQ69969.1"/>
    </source>
</evidence>
<feature type="transmembrane region" description="Helical" evidence="1">
    <location>
        <begin position="56"/>
        <end position="77"/>
    </location>
</feature>
<feature type="transmembrane region" description="Helical" evidence="1">
    <location>
        <begin position="198"/>
        <end position="216"/>
    </location>
</feature>
<evidence type="ECO:0000313" key="10">
    <source>
        <dbReference type="Proteomes" id="UP000283992"/>
    </source>
</evidence>
<evidence type="ECO:0000313" key="9">
    <source>
        <dbReference type="Proteomes" id="UP000283834"/>
    </source>
</evidence>
<keyword evidence="1" id="KW-0812">Transmembrane</keyword>
<gene>
    <name evidence="4" type="ORF">CDL23_10390</name>
    <name evidence="7" type="ORF">DW142_05465</name>
    <name evidence="6" type="ORF">DWX36_05560</name>
    <name evidence="5" type="ORF">DWY88_04885</name>
    <name evidence="3" type="ORF">G4981_04335</name>
    <name evidence="2" type="ORF">O4N78_08075</name>
</gene>
<keyword evidence="1" id="KW-0472">Membrane</keyword>
<organism evidence="7 10">
    <name type="scientific">Mediterraneibacter gnavus</name>
    <name type="common">Ruminococcus gnavus</name>
    <dbReference type="NCBI Taxonomy" id="33038"/>
    <lineage>
        <taxon>Bacteria</taxon>
        <taxon>Bacillati</taxon>
        <taxon>Bacillota</taxon>
        <taxon>Clostridia</taxon>
        <taxon>Lachnospirales</taxon>
        <taxon>Lachnospiraceae</taxon>
        <taxon>Mediterraneibacter</taxon>
    </lineage>
</organism>
<evidence type="ECO:0000313" key="4">
    <source>
        <dbReference type="EMBL" id="PLT74031.1"/>
    </source>
</evidence>
<evidence type="ECO:0000313" key="6">
    <source>
        <dbReference type="EMBL" id="RGT40025.1"/>
    </source>
</evidence>
<dbReference type="STRING" id="33038.GCA_900067245_02332"/>
<evidence type="ECO:0000313" key="8">
    <source>
        <dbReference type="Proteomes" id="UP000235093"/>
    </source>
</evidence>
<dbReference type="Pfam" id="PF06912">
    <property type="entry name" value="DUF1275"/>
    <property type="match status" value="1"/>
</dbReference>
<dbReference type="Proteomes" id="UP001296581">
    <property type="component" value="Unassembled WGS sequence"/>
</dbReference>
<sequence length="225" mass="25118">MKAKGQMSESMPLAIFLTLAGGLQDAYSYNCRGKVFANAQTGNIVLLGQNLAEGNWGVALHYLIPLLAFISGVYVAVRIQNLCKESEKIHWRQIVLVIQIILLFLVGLFPQSMNVPANAMMSFSCAMQVNAFRKFHGIPCATTMCIGNMRSATEMLCKYQVTGNQELKKKSMHYYFVILVFAVGAAMGALFSRQIGDRTIWIAAILLLAGFVLMFIKEDREYVRR</sequence>
<dbReference type="PANTHER" id="PTHR37314:SF4">
    <property type="entry name" value="UPF0700 TRANSMEMBRANE PROTEIN YOAK"/>
    <property type="match status" value="1"/>
</dbReference>
<dbReference type="Proteomes" id="UP000286137">
    <property type="component" value="Unassembled WGS sequence"/>
</dbReference>
<reference evidence="9 10" key="2">
    <citation type="submission" date="2018-08" db="EMBL/GenBank/DDBJ databases">
        <title>A genome reference for cultivated species of the human gut microbiota.</title>
        <authorList>
            <person name="Zou Y."/>
            <person name="Xue W."/>
            <person name="Luo G."/>
        </authorList>
    </citation>
    <scope>NUCLEOTIDE SEQUENCE [LARGE SCALE GENOMIC DNA]</scope>
    <source>
        <strain evidence="6 9">AF19-16AC</strain>
        <strain evidence="5 11">AF27-4BH</strain>
        <strain evidence="7 10">AM12-54</strain>
    </source>
</reference>
<comment type="caution">
    <text evidence="7">The sequence shown here is derived from an EMBL/GenBank/DDBJ whole genome shotgun (WGS) entry which is preliminary data.</text>
</comment>
<dbReference type="InterPro" id="IPR010699">
    <property type="entry name" value="DUF1275"/>
</dbReference>
<dbReference type="AlphaFoldDB" id="A0A2N5NJG7"/>
<evidence type="ECO:0000313" key="11">
    <source>
        <dbReference type="Proteomes" id="UP000286137"/>
    </source>
</evidence>
<evidence type="ECO:0000313" key="2">
    <source>
        <dbReference type="EMBL" id="MDE1203524.1"/>
    </source>
</evidence>
<accession>A0A2N5NJG7</accession>
<dbReference type="EMBL" id="JAPZEG010000008">
    <property type="protein sequence ID" value="MDE1203524.1"/>
    <property type="molecule type" value="Genomic_DNA"/>
</dbReference>
<name>A0A2N5NJG7_MEDGN</name>
<dbReference type="Proteomes" id="UP000283992">
    <property type="component" value="Unassembled WGS sequence"/>
</dbReference>
<evidence type="ECO:0000313" key="3">
    <source>
        <dbReference type="EMBL" id="NSI64505.1"/>
    </source>
</evidence>
<evidence type="ECO:0000256" key="1">
    <source>
        <dbReference type="SAM" id="Phobius"/>
    </source>
</evidence>
<dbReference type="EMBL" id="QRWQ01000004">
    <property type="protein sequence ID" value="RGT40025.1"/>
    <property type="molecule type" value="Genomic_DNA"/>
</dbReference>
<reference evidence="3" key="3">
    <citation type="journal article" date="2020" name="Cell Host Microbe">
        <title>Functional and Genomic Variation between Human-Derived Isolates of Lachnospiraceae Reveals Inter- and Intra-Species Diversity.</title>
        <authorList>
            <person name="Sorbara M.T."/>
            <person name="Littmann E.R."/>
            <person name="Fontana E."/>
            <person name="Moody T.U."/>
            <person name="Kohout C.E."/>
            <person name="Gjonbalaj M."/>
            <person name="Eaton V."/>
            <person name="Seok R."/>
            <person name="Leiner I.M."/>
            <person name="Pamer E.G."/>
        </authorList>
    </citation>
    <scope>NUCLEOTIDE SEQUENCE</scope>
    <source>
        <strain evidence="3">MSK.11.9</strain>
    </source>
</reference>
<dbReference type="EMBL" id="QRTJ01000006">
    <property type="protein sequence ID" value="RGQ69969.1"/>
    <property type="molecule type" value="Genomic_DNA"/>
</dbReference>
<feature type="transmembrane region" description="Helical" evidence="1">
    <location>
        <begin position="89"/>
        <end position="109"/>
    </location>
</feature>
<feature type="transmembrane region" description="Helical" evidence="1">
    <location>
        <begin position="174"/>
        <end position="192"/>
    </location>
</feature>
<evidence type="ECO:0000313" key="7">
    <source>
        <dbReference type="EMBL" id="RHJ14541.1"/>
    </source>
</evidence>
<protein>
    <submittedName>
        <fullName evidence="7">DUF1275 domain-containing protein</fullName>
    </submittedName>
    <submittedName>
        <fullName evidence="4">DUF1275 family protein</fullName>
    </submittedName>
    <submittedName>
        <fullName evidence="2">YoaK family protein</fullName>
    </submittedName>
</protein>
<dbReference type="EMBL" id="QRLN01000005">
    <property type="protein sequence ID" value="RHJ14541.1"/>
    <property type="molecule type" value="Genomic_DNA"/>
</dbReference>
<dbReference type="Proteomes" id="UP000235093">
    <property type="component" value="Unassembled WGS sequence"/>
</dbReference>
<reference evidence="2" key="5">
    <citation type="submission" date="2022-12" db="EMBL/GenBank/DDBJ databases">
        <title>Genome of R. gnavus strain RSHDN_120.</title>
        <authorList>
            <person name="Abdugheni R."/>
        </authorList>
    </citation>
    <scope>NUCLEOTIDE SEQUENCE</scope>
    <source>
        <strain evidence="2">RSHDN_120</strain>
    </source>
</reference>
<dbReference type="RefSeq" id="WP_064787115.1">
    <property type="nucleotide sequence ID" value="NZ_AP031446.1"/>
</dbReference>
<dbReference type="EMBL" id="NIHT01000015">
    <property type="protein sequence ID" value="PLT74031.1"/>
    <property type="molecule type" value="Genomic_DNA"/>
</dbReference>